<organism evidence="2 3">
    <name type="scientific">Peronospora matthiolae</name>
    <dbReference type="NCBI Taxonomy" id="2874970"/>
    <lineage>
        <taxon>Eukaryota</taxon>
        <taxon>Sar</taxon>
        <taxon>Stramenopiles</taxon>
        <taxon>Oomycota</taxon>
        <taxon>Peronosporomycetes</taxon>
        <taxon>Peronosporales</taxon>
        <taxon>Peronosporaceae</taxon>
        <taxon>Peronospora</taxon>
    </lineage>
</organism>
<name>A0AAV1TQR5_9STRA</name>
<evidence type="ECO:0008006" key="4">
    <source>
        <dbReference type="Google" id="ProtNLM"/>
    </source>
</evidence>
<feature type="signal peptide" evidence="1">
    <location>
        <begin position="1"/>
        <end position="23"/>
    </location>
</feature>
<evidence type="ECO:0000313" key="3">
    <source>
        <dbReference type="Proteomes" id="UP001162060"/>
    </source>
</evidence>
<feature type="chain" id="PRO_5043909292" description="RxLR effector protein" evidence="1">
    <location>
        <begin position="24"/>
        <end position="209"/>
    </location>
</feature>
<accession>A0AAV1TQR5</accession>
<evidence type="ECO:0000313" key="2">
    <source>
        <dbReference type="EMBL" id="CAK7924744.1"/>
    </source>
</evidence>
<protein>
    <recommendedName>
        <fullName evidence="4">RxLR effector protein</fullName>
    </recommendedName>
</protein>
<comment type="caution">
    <text evidence="2">The sequence shown here is derived from an EMBL/GenBank/DDBJ whole genome shotgun (WGS) entry which is preliminary data.</text>
</comment>
<evidence type="ECO:0000256" key="1">
    <source>
        <dbReference type="SAM" id="SignalP"/>
    </source>
</evidence>
<reference evidence="2" key="1">
    <citation type="submission" date="2024-01" db="EMBL/GenBank/DDBJ databases">
        <authorList>
            <person name="Webb A."/>
        </authorList>
    </citation>
    <scope>NUCLEOTIDE SEQUENCE</scope>
    <source>
        <strain evidence="2">Pm1</strain>
    </source>
</reference>
<proteinExistence type="predicted"/>
<sequence length="209" mass="22546">MHRSVNLLVIAVFLLLNSSDVVPISTSTEVSSFRSAGADARKESRTLRALNSAGFSQASESFATKLKTFIPGSAQHAAAKRAKAQQIATARMAASKAKFENDVLSAQSALLSLGLEGHGDKFDSAIRNVISGGMIPGTMKARDKEFLSGVAAAHYRNEPKVFRELLELATTFSDAQVKNGVAKLVKDYNAYYTKKIAKLVLEKLTKRPI</sequence>
<dbReference type="EMBL" id="CAKLBY020000078">
    <property type="protein sequence ID" value="CAK7924744.1"/>
    <property type="molecule type" value="Genomic_DNA"/>
</dbReference>
<dbReference type="Proteomes" id="UP001162060">
    <property type="component" value="Unassembled WGS sequence"/>
</dbReference>
<dbReference type="AlphaFoldDB" id="A0AAV1TQR5"/>
<gene>
    <name evidence="2" type="ORF">PM001_LOCUS9894</name>
</gene>
<keyword evidence="1" id="KW-0732">Signal</keyword>